<dbReference type="PANTHER" id="PTHR43792:SF1">
    <property type="entry name" value="N-ACETYLTRANSFERASE DOMAIN-CONTAINING PROTEIN"/>
    <property type="match status" value="1"/>
</dbReference>
<keyword evidence="2" id="KW-0808">Transferase</keyword>
<dbReference type="EMBL" id="CP016757">
    <property type="protein sequence ID" value="ANZ46478.1"/>
    <property type="molecule type" value="Genomic_DNA"/>
</dbReference>
<gene>
    <name evidence="2" type="ORF">BED41_00205</name>
</gene>
<evidence type="ECO:0000313" key="2">
    <source>
        <dbReference type="EMBL" id="ANZ46478.1"/>
    </source>
</evidence>
<dbReference type="KEGG" id="cpor:BED41_00205"/>
<name>A0A1B2I913_9BACT</name>
<dbReference type="STRING" id="1197717.BED41_00205"/>
<dbReference type="AlphaFoldDB" id="A0A1B2I913"/>
<dbReference type="PANTHER" id="PTHR43792">
    <property type="entry name" value="GNAT FAMILY, PUTATIVE (AFU_ORTHOLOGUE AFUA_3G00765)-RELATED-RELATED"/>
    <property type="match status" value="1"/>
</dbReference>
<dbReference type="SUPFAM" id="SSF55729">
    <property type="entry name" value="Acyl-CoA N-acyltransferases (Nat)"/>
    <property type="match status" value="1"/>
</dbReference>
<feature type="domain" description="N-acetyltransferase" evidence="1">
    <location>
        <begin position="1"/>
        <end position="161"/>
    </location>
</feature>
<dbReference type="GO" id="GO:0016747">
    <property type="term" value="F:acyltransferase activity, transferring groups other than amino-acyl groups"/>
    <property type="evidence" value="ECO:0007669"/>
    <property type="project" value="InterPro"/>
</dbReference>
<dbReference type="Gene3D" id="3.40.630.30">
    <property type="match status" value="1"/>
</dbReference>
<dbReference type="PROSITE" id="PS51186">
    <property type="entry name" value="GNAT"/>
    <property type="match status" value="1"/>
</dbReference>
<dbReference type="Proteomes" id="UP000093044">
    <property type="component" value="Chromosome"/>
</dbReference>
<proteinExistence type="predicted"/>
<dbReference type="InterPro" id="IPR016181">
    <property type="entry name" value="Acyl_CoA_acyltransferase"/>
</dbReference>
<evidence type="ECO:0000259" key="1">
    <source>
        <dbReference type="PROSITE" id="PS51186"/>
    </source>
</evidence>
<sequence length="176" mass="19697">MRKITAEDFEAASRILGDAQVMYAWEHGFSEDEVRSWLGENAARYERDGFSFLAAVERSSGEIIGFIGPLVETIEGCRHFGIAYILDKERWGLGYATEGARASLAYAFERLGAERVIAEIRPENEASRHVAERLGMKTAGSFIKYYRGKNMPHLIYAVSREEWAASNQTPPAPESA</sequence>
<reference evidence="2" key="1">
    <citation type="submission" date="2016-08" db="EMBL/GenBank/DDBJ databases">
        <title>Complete genome of Cloacibacillus porcorum.</title>
        <authorList>
            <person name="Looft T."/>
            <person name="Bayles D.O."/>
            <person name="Alt D.P."/>
        </authorList>
    </citation>
    <scope>NUCLEOTIDE SEQUENCE [LARGE SCALE GENOMIC DNA]</scope>
    <source>
        <strain evidence="2">CL-84</strain>
    </source>
</reference>
<protein>
    <submittedName>
        <fullName evidence="2">GNAT family N-acetyltransferase</fullName>
    </submittedName>
</protein>
<dbReference type="InterPro" id="IPR000182">
    <property type="entry name" value="GNAT_dom"/>
</dbReference>
<keyword evidence="3" id="KW-1185">Reference proteome</keyword>
<organism evidence="2 3">
    <name type="scientific">Cloacibacillus porcorum</name>
    <dbReference type="NCBI Taxonomy" id="1197717"/>
    <lineage>
        <taxon>Bacteria</taxon>
        <taxon>Thermotogati</taxon>
        <taxon>Synergistota</taxon>
        <taxon>Synergistia</taxon>
        <taxon>Synergistales</taxon>
        <taxon>Synergistaceae</taxon>
        <taxon>Cloacibacillus</taxon>
    </lineage>
</organism>
<dbReference type="InterPro" id="IPR051531">
    <property type="entry name" value="N-acetyltransferase"/>
</dbReference>
<evidence type="ECO:0000313" key="3">
    <source>
        <dbReference type="Proteomes" id="UP000093044"/>
    </source>
</evidence>
<accession>A0A1B2I913</accession>
<dbReference type="Pfam" id="PF13302">
    <property type="entry name" value="Acetyltransf_3"/>
    <property type="match status" value="1"/>
</dbReference>